<name>A0A9D3WNV8_9SAUR</name>
<sequence>MKSHSTGSKVKFDVLGSSRQMNQRKPLLPFADVEGHAFLGEAEKSNINGPTMAMRAGEHHEDSSTDGLGPDLRGPLKGLSYSTKARVLNTLKHQVLLHKEPTTIRILFSQRVPYLTEEIEGEIIVFQ</sequence>
<comment type="caution">
    <text evidence="2">The sequence shown here is derived from an EMBL/GenBank/DDBJ whole genome shotgun (WGS) entry which is preliminary data.</text>
</comment>
<keyword evidence="3" id="KW-1185">Reference proteome</keyword>
<reference evidence="2" key="1">
    <citation type="submission" date="2021-09" db="EMBL/GenBank/DDBJ databases">
        <title>The genome of Mauremys mutica provides insights into the evolution of semi-aquatic lifestyle.</title>
        <authorList>
            <person name="Gong S."/>
            <person name="Gao Y."/>
        </authorList>
    </citation>
    <scope>NUCLEOTIDE SEQUENCE</scope>
    <source>
        <strain evidence="2">MM-2020</strain>
        <tissue evidence="2">Muscle</tissue>
    </source>
</reference>
<dbReference type="EMBL" id="JAHDVG010000488">
    <property type="protein sequence ID" value="KAH1165184.1"/>
    <property type="molecule type" value="Genomic_DNA"/>
</dbReference>
<evidence type="ECO:0000313" key="2">
    <source>
        <dbReference type="EMBL" id="KAH1165184.1"/>
    </source>
</evidence>
<protein>
    <submittedName>
        <fullName evidence="2">Uncharacterized protein</fullName>
    </submittedName>
</protein>
<feature type="non-terminal residue" evidence="2">
    <location>
        <position position="127"/>
    </location>
</feature>
<evidence type="ECO:0000313" key="3">
    <source>
        <dbReference type="Proteomes" id="UP000827986"/>
    </source>
</evidence>
<feature type="non-terminal residue" evidence="2">
    <location>
        <position position="1"/>
    </location>
</feature>
<organism evidence="2 3">
    <name type="scientific">Mauremys mutica</name>
    <name type="common">yellowpond turtle</name>
    <dbReference type="NCBI Taxonomy" id="74926"/>
    <lineage>
        <taxon>Eukaryota</taxon>
        <taxon>Metazoa</taxon>
        <taxon>Chordata</taxon>
        <taxon>Craniata</taxon>
        <taxon>Vertebrata</taxon>
        <taxon>Euteleostomi</taxon>
        <taxon>Archelosauria</taxon>
        <taxon>Testudinata</taxon>
        <taxon>Testudines</taxon>
        <taxon>Cryptodira</taxon>
        <taxon>Durocryptodira</taxon>
        <taxon>Testudinoidea</taxon>
        <taxon>Geoemydidae</taxon>
        <taxon>Geoemydinae</taxon>
        <taxon>Mauremys</taxon>
    </lineage>
</organism>
<gene>
    <name evidence="2" type="ORF">KIL84_022743</name>
</gene>
<accession>A0A9D3WNV8</accession>
<evidence type="ECO:0000256" key="1">
    <source>
        <dbReference type="SAM" id="MobiDB-lite"/>
    </source>
</evidence>
<dbReference type="Proteomes" id="UP000827986">
    <property type="component" value="Unassembled WGS sequence"/>
</dbReference>
<feature type="region of interest" description="Disordered" evidence="1">
    <location>
        <begin position="48"/>
        <end position="75"/>
    </location>
</feature>
<proteinExistence type="predicted"/>
<dbReference type="AlphaFoldDB" id="A0A9D3WNV8"/>